<reference evidence="1 2" key="1">
    <citation type="journal article" date="2021" name="BMC Genomics">
        <title>Datura genome reveals duplications of psychoactive alkaloid biosynthetic genes and high mutation rate following tissue culture.</title>
        <authorList>
            <person name="Rajewski A."/>
            <person name="Carter-House D."/>
            <person name="Stajich J."/>
            <person name="Litt A."/>
        </authorList>
    </citation>
    <scope>NUCLEOTIDE SEQUENCE [LARGE SCALE GENOMIC DNA]</scope>
    <source>
        <strain evidence="1">AR-01</strain>
    </source>
</reference>
<dbReference type="EMBL" id="JACEIK010000971">
    <property type="protein sequence ID" value="MCD7464508.1"/>
    <property type="molecule type" value="Genomic_DNA"/>
</dbReference>
<comment type="caution">
    <text evidence="1">The sequence shown here is derived from an EMBL/GenBank/DDBJ whole genome shotgun (WGS) entry which is preliminary data.</text>
</comment>
<proteinExistence type="predicted"/>
<accession>A0ABS8T0M4</accession>
<evidence type="ECO:0000313" key="2">
    <source>
        <dbReference type="Proteomes" id="UP000823775"/>
    </source>
</evidence>
<evidence type="ECO:0000313" key="1">
    <source>
        <dbReference type="EMBL" id="MCD7464508.1"/>
    </source>
</evidence>
<gene>
    <name evidence="1" type="ORF">HAX54_052895</name>
</gene>
<keyword evidence="2" id="KW-1185">Reference proteome</keyword>
<dbReference type="Proteomes" id="UP000823775">
    <property type="component" value="Unassembled WGS sequence"/>
</dbReference>
<sequence length="149" mass="16833">MAKIKEKNTVAESEGLRNWKELQAKAGKGEPSCQPNGQLNDVANGQLMGYRNWKQQKTITKKEEVTGQPKGLLHWKLFHGEDKNRDTNQEKCTEEKSKSCGQSCQSSDIEDEVIPVEVRPGHIRFEPVGKEQVSKQSHEEVVCFAQIVL</sequence>
<name>A0ABS8T0M4_DATST</name>
<organism evidence="1 2">
    <name type="scientific">Datura stramonium</name>
    <name type="common">Jimsonweed</name>
    <name type="synonym">Common thornapple</name>
    <dbReference type="NCBI Taxonomy" id="4076"/>
    <lineage>
        <taxon>Eukaryota</taxon>
        <taxon>Viridiplantae</taxon>
        <taxon>Streptophyta</taxon>
        <taxon>Embryophyta</taxon>
        <taxon>Tracheophyta</taxon>
        <taxon>Spermatophyta</taxon>
        <taxon>Magnoliopsida</taxon>
        <taxon>eudicotyledons</taxon>
        <taxon>Gunneridae</taxon>
        <taxon>Pentapetalae</taxon>
        <taxon>asterids</taxon>
        <taxon>lamiids</taxon>
        <taxon>Solanales</taxon>
        <taxon>Solanaceae</taxon>
        <taxon>Solanoideae</taxon>
        <taxon>Datureae</taxon>
        <taxon>Datura</taxon>
    </lineage>
</organism>
<protein>
    <submittedName>
        <fullName evidence="1">Uncharacterized protein</fullName>
    </submittedName>
</protein>